<dbReference type="PANTHER" id="PTHR38165:SF1">
    <property type="entry name" value="GLUCANASE B"/>
    <property type="match status" value="1"/>
</dbReference>
<comment type="caution">
    <text evidence="3">The sequence shown here is derived from an EMBL/GenBank/DDBJ whole genome shotgun (WGS) entry which is preliminary data.</text>
</comment>
<evidence type="ECO:0000313" key="4">
    <source>
        <dbReference type="Proteomes" id="UP000266272"/>
    </source>
</evidence>
<keyword evidence="4" id="KW-1185">Reference proteome</keyword>
<sequence length="448" mass="48630">MHHLVFLSTLAGAASSLRLNYPDSSGRGFTIAQSGSIENVIVTKYNTLNGTHHKHGIKAKASNATKGHNLSLELVNNYYGGEINAYIQGLDSDGAIVFIADDGDLIYPSSNGSSTPVKIKEDIAIPLPPAGESLTLNISIPLSSGRVYFCDGNLQFFVIDTGDGDGLVQPSVSNLRDPSASLNWGFIELTYLSNGALYANISYVDFVGLILSMILSIADGSRPQITRGLKSDAVFQLCEGLWNQTTSDGYLWLGMCVVDGAGNPVRVLSPNYYQRVYAADFEDYWQGYVDRVWDYYSATPLVIDTQTPAGDIECQVFDDVMYCDDDNRGYAKPTASDIWGCNSGPFGLQEGDNHIHVAVIPRLCAAFVRSTLLIDGGDVQPSLNSSYHYRVSPTHHYSRIVHELQVDGRGYAFSYDDVNPDGHEDVSGLVSSGNPDTLTIYVGTPPTN</sequence>
<dbReference type="InterPro" id="IPR042517">
    <property type="entry name" value="Glyco_hydro_64_N_2"/>
</dbReference>
<organism evidence="3 4">
    <name type="scientific">Trichoderma arundinaceum</name>
    <dbReference type="NCBI Taxonomy" id="490622"/>
    <lineage>
        <taxon>Eukaryota</taxon>
        <taxon>Fungi</taxon>
        <taxon>Dikarya</taxon>
        <taxon>Ascomycota</taxon>
        <taxon>Pezizomycotina</taxon>
        <taxon>Sordariomycetes</taxon>
        <taxon>Hypocreomycetidae</taxon>
        <taxon>Hypocreales</taxon>
        <taxon>Hypocreaceae</taxon>
        <taxon>Trichoderma</taxon>
    </lineage>
</organism>
<gene>
    <name evidence="3" type="ORF">TARUN_1495</name>
</gene>
<evidence type="ECO:0000259" key="2">
    <source>
        <dbReference type="PROSITE" id="PS52006"/>
    </source>
</evidence>
<dbReference type="EMBL" id="PXOA01000096">
    <property type="protein sequence ID" value="RFU80726.1"/>
    <property type="molecule type" value="Genomic_DNA"/>
</dbReference>
<dbReference type="InterPro" id="IPR037398">
    <property type="entry name" value="Glyco_hydro_64_fam"/>
</dbReference>
<keyword evidence="3" id="KW-0378">Hydrolase</keyword>
<dbReference type="OrthoDB" id="10058186at2759"/>
<dbReference type="InterPro" id="IPR037176">
    <property type="entry name" value="Osmotin/thaumatin-like_sf"/>
</dbReference>
<accession>A0A395NXA3</accession>
<feature type="domain" description="GH64" evidence="2">
    <location>
        <begin position="67"/>
        <end position="429"/>
    </location>
</feature>
<evidence type="ECO:0000313" key="3">
    <source>
        <dbReference type="EMBL" id="RFU80726.1"/>
    </source>
</evidence>
<proteinExistence type="predicted"/>
<protein>
    <submittedName>
        <fullName evidence="3">Glycoside hydrolase family 64</fullName>
    </submittedName>
</protein>
<dbReference type="GO" id="GO:0016787">
    <property type="term" value="F:hydrolase activity"/>
    <property type="evidence" value="ECO:0007669"/>
    <property type="project" value="UniProtKB-KW"/>
</dbReference>
<dbReference type="Pfam" id="PF16483">
    <property type="entry name" value="Glyco_hydro_64"/>
    <property type="match status" value="1"/>
</dbReference>
<reference evidence="3 4" key="1">
    <citation type="journal article" date="2018" name="PLoS Pathog.">
        <title>Evolution of structural diversity of trichothecenes, a family of toxins produced by plant pathogenic and entomopathogenic fungi.</title>
        <authorList>
            <person name="Proctor R.H."/>
            <person name="McCormick S.P."/>
            <person name="Kim H.S."/>
            <person name="Cardoza R.E."/>
            <person name="Stanley A.M."/>
            <person name="Lindo L."/>
            <person name="Kelly A."/>
            <person name="Brown D.W."/>
            <person name="Lee T."/>
            <person name="Vaughan M.M."/>
            <person name="Alexander N.J."/>
            <person name="Busman M."/>
            <person name="Gutierrez S."/>
        </authorList>
    </citation>
    <scope>NUCLEOTIDE SEQUENCE [LARGE SCALE GENOMIC DNA]</scope>
    <source>
        <strain evidence="3 4">IBT 40837</strain>
    </source>
</reference>
<feature type="signal peptide" evidence="1">
    <location>
        <begin position="1"/>
        <end position="16"/>
    </location>
</feature>
<dbReference type="PROSITE" id="PS52006">
    <property type="entry name" value="GH64"/>
    <property type="match status" value="1"/>
</dbReference>
<feature type="chain" id="PRO_5017291053" evidence="1">
    <location>
        <begin position="17"/>
        <end position="448"/>
    </location>
</feature>
<name>A0A395NXA3_TRIAR</name>
<dbReference type="AlphaFoldDB" id="A0A395NXA3"/>
<dbReference type="Gene3D" id="3.30.920.50">
    <property type="entry name" value="Beta-1,3-glucanase, C-terminal domain"/>
    <property type="match status" value="1"/>
</dbReference>
<evidence type="ECO:0000256" key="1">
    <source>
        <dbReference type="SAM" id="SignalP"/>
    </source>
</evidence>
<dbReference type="Gene3D" id="2.60.110.10">
    <property type="entry name" value="Thaumatin"/>
    <property type="match status" value="1"/>
</dbReference>
<dbReference type="Proteomes" id="UP000266272">
    <property type="component" value="Unassembled WGS sequence"/>
</dbReference>
<dbReference type="CDD" id="cd09220">
    <property type="entry name" value="GH64-GluB-like"/>
    <property type="match status" value="1"/>
</dbReference>
<dbReference type="InterPro" id="IPR032477">
    <property type="entry name" value="Glyco_hydro_64"/>
</dbReference>
<dbReference type="PANTHER" id="PTHR38165">
    <property type="match status" value="1"/>
</dbReference>
<keyword evidence="1" id="KW-0732">Signal</keyword>